<comment type="caution">
    <text evidence="1">The sequence shown here is derived from an EMBL/GenBank/DDBJ whole genome shotgun (WGS) entry which is preliminary data.</text>
</comment>
<dbReference type="EMBL" id="MDLC01000104">
    <property type="protein sequence ID" value="ODS22320.1"/>
    <property type="molecule type" value="Genomic_DNA"/>
</dbReference>
<dbReference type="Gene3D" id="1.10.3290.10">
    <property type="entry name" value="Fido-like domain"/>
    <property type="match status" value="1"/>
</dbReference>
<protein>
    <submittedName>
        <fullName evidence="1">Uncharacterized protein</fullName>
    </submittedName>
</protein>
<name>A0A1D2QL68_9GAMM</name>
<evidence type="ECO:0000313" key="2">
    <source>
        <dbReference type="Proteomes" id="UP000242502"/>
    </source>
</evidence>
<dbReference type="STRING" id="62101.AB835_14850"/>
<sequence>MVSDDHRIWYREMFALGVTAGIHQPSDSAVYRNGPVFIRRSMHVPPSREAIRDAMPAFFELLSQENNAAVHINKMVIDDLC</sequence>
<proteinExistence type="predicted"/>
<organism evidence="1 2">
    <name type="scientific">Candidatus Endobugula sertula</name>
    <name type="common">Bugula neritina bacterial symbiont</name>
    <dbReference type="NCBI Taxonomy" id="62101"/>
    <lineage>
        <taxon>Bacteria</taxon>
        <taxon>Pseudomonadati</taxon>
        <taxon>Pseudomonadota</taxon>
        <taxon>Gammaproteobacteria</taxon>
        <taxon>Cellvibrionales</taxon>
        <taxon>Cellvibrionaceae</taxon>
        <taxon>Candidatus Endobugula</taxon>
    </lineage>
</organism>
<reference evidence="1 2" key="1">
    <citation type="journal article" date="2016" name="Appl. Environ. Microbiol.">
        <title>Lack of Overt Genome Reduction in the Bryostatin-Producing Bryozoan Symbiont "Candidatus Endobugula sertula".</title>
        <authorList>
            <person name="Miller I.J."/>
            <person name="Vanee N."/>
            <person name="Fong S.S."/>
            <person name="Lim-Fong G.E."/>
            <person name="Kwan J.C."/>
        </authorList>
    </citation>
    <scope>NUCLEOTIDE SEQUENCE [LARGE SCALE GENOMIC DNA]</scope>
    <source>
        <strain evidence="1">AB1-4</strain>
    </source>
</reference>
<dbReference type="Proteomes" id="UP000242502">
    <property type="component" value="Unassembled WGS sequence"/>
</dbReference>
<gene>
    <name evidence="1" type="ORF">AB835_14850</name>
</gene>
<dbReference type="InterPro" id="IPR036597">
    <property type="entry name" value="Fido-like_dom_sf"/>
</dbReference>
<evidence type="ECO:0000313" key="1">
    <source>
        <dbReference type="EMBL" id="ODS22320.1"/>
    </source>
</evidence>
<dbReference type="AlphaFoldDB" id="A0A1D2QL68"/>
<accession>A0A1D2QL68</accession>